<dbReference type="AlphaFoldDB" id="A0A081UDV7"/>
<evidence type="ECO:0000313" key="8">
    <source>
        <dbReference type="EMBL" id="KFX75004.1"/>
    </source>
</evidence>
<gene>
    <name evidence="11" type="ORF">DWW08_07205</name>
    <name evidence="8" type="ORF">EE52_0209165</name>
    <name evidence="9" type="ORF">O1422_10385</name>
    <name evidence="10" type="ORF">O1433_01125</name>
</gene>
<keyword evidence="4" id="KW-0472">Membrane</keyword>
<proteinExistence type="inferred from homology"/>
<evidence type="ECO:0000313" key="11">
    <source>
        <dbReference type="EMBL" id="RGV56742.1"/>
    </source>
</evidence>
<name>A0A081UDV7_BACFG</name>
<dbReference type="Gene3D" id="2.60.40.2100">
    <property type="match status" value="1"/>
</dbReference>
<comment type="caution">
    <text evidence="8">The sequence shown here is derived from an EMBL/GenBank/DDBJ whole genome shotgun (WGS) entry which is preliminary data.</text>
</comment>
<keyword evidence="3" id="KW-0732">Signal</keyword>
<dbReference type="EMBL" id="JAPTZU010000001">
    <property type="protein sequence ID" value="MCZ2686108.1"/>
    <property type="molecule type" value="Genomic_DNA"/>
</dbReference>
<dbReference type="EMBL" id="JAPUAC010000006">
    <property type="protein sequence ID" value="MCZ2654569.1"/>
    <property type="molecule type" value="Genomic_DNA"/>
</dbReference>
<dbReference type="Proteomes" id="UP000286270">
    <property type="component" value="Unassembled WGS sequence"/>
</dbReference>
<sequence length="350" mass="39256">MSDNFQTSCFSHSGSRLLPFLWFCLLAGLSACSWTKDDRGDCPSGFRIRLQPALHAQIQPGSGIGIITDEIDTLSLYVFDAQGQFVCLHTENRQSLTENGSIITLPLEYKDGDVYELVFWAGGDNRHYRIPQLTPGSSTRDELVLWLERDGDGRQDDELGHLWYGHVRLSRIQPSELTSVSVPMLKDSNRFIITLHDTSGEGLDADDYDFTLLADNGHLNADNEIITGNRVTYAAYHTESASETEPAATRTGEVSLARARLNTLRLLAGQEARLVVTDRTSGQKVVDVDLTHYLLMTRPLFEESSGVELSDQDYLDYEDQFNVIFYLTPMGRLEALNINGWIIRLNDAQL</sequence>
<evidence type="ECO:0000313" key="10">
    <source>
        <dbReference type="EMBL" id="MCZ2686108.1"/>
    </source>
</evidence>
<organism evidence="8">
    <name type="scientific">Bacteroides fragilis</name>
    <dbReference type="NCBI Taxonomy" id="817"/>
    <lineage>
        <taxon>Bacteria</taxon>
        <taxon>Pseudomonadati</taxon>
        <taxon>Bacteroidota</taxon>
        <taxon>Bacteroidia</taxon>
        <taxon>Bacteroidales</taxon>
        <taxon>Bacteroidaceae</taxon>
        <taxon>Bacteroides</taxon>
    </lineage>
</organism>
<evidence type="ECO:0000313" key="9">
    <source>
        <dbReference type="EMBL" id="MCZ2654569.1"/>
    </source>
</evidence>
<evidence type="ECO:0000256" key="6">
    <source>
        <dbReference type="ARBA" id="ARBA00023237"/>
    </source>
</evidence>
<reference evidence="8" key="2">
    <citation type="submission" date="2014-07" db="EMBL/GenBank/DDBJ databases">
        <title>Genetics and epidemiology of antimicrobial resistance in B. fragilis group.</title>
        <authorList>
            <person name="Sydenham T.V."/>
            <person name="Hasman H."/>
            <person name="Kemp M."/>
            <person name="Justesen U.S."/>
        </authorList>
    </citation>
    <scope>NUCLEOTIDE SEQUENCE [LARGE SCALE GENOMIC DNA]</scope>
    <source>
        <strain evidence="8">DCMOUH0018B</strain>
    </source>
</reference>
<protein>
    <submittedName>
        <fullName evidence="9">FimB/Mfa2 family fimbrial subunit</fullName>
    </submittedName>
</protein>
<evidence type="ECO:0000256" key="7">
    <source>
        <dbReference type="ARBA" id="ARBA00023288"/>
    </source>
</evidence>
<dbReference type="Gene3D" id="2.60.40.2090">
    <property type="match status" value="1"/>
</dbReference>
<evidence type="ECO:0000256" key="4">
    <source>
        <dbReference type="ARBA" id="ARBA00023136"/>
    </source>
</evidence>
<dbReference type="PATRIC" id="fig|817.53.peg.1896"/>
<comment type="subcellular location">
    <subcellularLocation>
        <location evidence="1">Cell outer membrane</location>
    </subcellularLocation>
</comment>
<keyword evidence="7" id="KW-0449">Lipoprotein</keyword>
<evidence type="ECO:0000256" key="5">
    <source>
        <dbReference type="ARBA" id="ARBA00023139"/>
    </source>
</evidence>
<dbReference type="GO" id="GO:0009279">
    <property type="term" value="C:cell outer membrane"/>
    <property type="evidence" value="ECO:0007669"/>
    <property type="project" value="UniProtKB-SubCell"/>
</dbReference>
<comment type="similarity">
    <text evidence="2">Belongs to the bacteroidetes fimbrillin superfamily. FimB/Mfa2 family.</text>
</comment>
<evidence type="ECO:0000256" key="2">
    <source>
        <dbReference type="ARBA" id="ARBA00007248"/>
    </source>
</evidence>
<dbReference type="EMBL" id="QRZH01000004">
    <property type="protein sequence ID" value="RGV56742.1"/>
    <property type="molecule type" value="Genomic_DNA"/>
</dbReference>
<evidence type="ECO:0000256" key="1">
    <source>
        <dbReference type="ARBA" id="ARBA00004442"/>
    </source>
</evidence>
<reference evidence="11 12" key="3">
    <citation type="submission" date="2018-08" db="EMBL/GenBank/DDBJ databases">
        <title>A genome reference for cultivated species of the human gut microbiota.</title>
        <authorList>
            <person name="Zou Y."/>
            <person name="Xue W."/>
            <person name="Luo G."/>
        </authorList>
    </citation>
    <scope>NUCLEOTIDE SEQUENCE [LARGE SCALE GENOMIC DNA]</scope>
    <source>
        <strain evidence="11 12">AF14-26</strain>
    </source>
</reference>
<evidence type="ECO:0000313" key="12">
    <source>
        <dbReference type="Proteomes" id="UP000286270"/>
    </source>
</evidence>
<dbReference type="Proteomes" id="UP001079672">
    <property type="component" value="Unassembled WGS sequence"/>
</dbReference>
<keyword evidence="6" id="KW-0998">Cell outer membrane</keyword>
<dbReference type="InterPro" id="IPR014941">
    <property type="entry name" value="FimB/Mfa2/Mfa3"/>
</dbReference>
<keyword evidence="5" id="KW-0564">Palmitate</keyword>
<accession>A0A081UDV7</accession>
<evidence type="ECO:0000256" key="3">
    <source>
        <dbReference type="ARBA" id="ARBA00022729"/>
    </source>
</evidence>
<dbReference type="Proteomes" id="UP001075704">
    <property type="component" value="Unassembled WGS sequence"/>
</dbReference>
<dbReference type="Pfam" id="PF08842">
    <property type="entry name" value="Mfa2"/>
    <property type="match status" value="1"/>
</dbReference>
<reference evidence="9" key="4">
    <citation type="submission" date="2022-12" db="EMBL/GenBank/DDBJ databases">
        <title>Development of a Multilocus Sequence Typing Scheme for Bacteroides fragilis Based on Whole Genome Sequencing Data and Clinical Application.</title>
        <authorList>
            <person name="Nielsen F.D."/>
            <person name="Justesen U.S."/>
        </authorList>
    </citation>
    <scope>NUCLEOTIDE SEQUENCE</scope>
    <source>
        <strain evidence="10">BF_AM_ODE_DK_2015_4</strain>
        <strain evidence="9">BF_BC_ODE_DK_2015_2</strain>
    </source>
</reference>
<dbReference type="RefSeq" id="WP_005806380.1">
    <property type="nucleotide sequence ID" value="NZ_CAEUHN010000012.1"/>
</dbReference>
<dbReference type="EMBL" id="JMZZ02000106">
    <property type="protein sequence ID" value="KFX75004.1"/>
    <property type="molecule type" value="Genomic_DNA"/>
</dbReference>
<reference evidence="8" key="1">
    <citation type="book" date="2014" name="THE 24TH EUROPEAN CONGRESS OF CLINICAL MICROBIOLOGY AND INFECTIOUS DISEASES" publisher="ECCMID 2014" city="Barcelona, Spain">
        <title>Identification of resistance genes in three multidrug-resistant Bacteroides fragilis isolates by whole genome sequencing.</title>
        <editorList>
            <person name="Unknown"/>
            <person name="A."/>
        </editorList>
        <authorList>
            <person name="Sydenham T.V."/>
            <person name="Hasman H."/>
            <person name="Wang M."/>
            <person name="Soki J."/>
            <person name="Nagy E."/>
            <person name="Justesen U.S."/>
        </authorList>
    </citation>
    <scope>NUCLEOTIDE SEQUENCE</scope>
    <source>
        <strain evidence="8">DCMOUH0018B</strain>
    </source>
</reference>